<dbReference type="AlphaFoldDB" id="A0A849C790"/>
<dbReference type="InterPro" id="IPR017508">
    <property type="entry name" value="HipA_N1"/>
</dbReference>
<evidence type="ECO:0000313" key="6">
    <source>
        <dbReference type="EMBL" id="NNH74472.1"/>
    </source>
</evidence>
<dbReference type="RefSeq" id="WP_067516160.1">
    <property type="nucleotide sequence ID" value="NZ_JABELX010000014.1"/>
</dbReference>
<dbReference type="EMBL" id="JABELX010000014">
    <property type="protein sequence ID" value="NNH74472.1"/>
    <property type="molecule type" value="Genomic_DNA"/>
</dbReference>
<dbReference type="PANTHER" id="PTHR37419:SF1">
    <property type="entry name" value="SERINE_THREONINE-PROTEIN KINASE TOXIN HIPA"/>
    <property type="match status" value="1"/>
</dbReference>
<comment type="similarity">
    <text evidence="1">Belongs to the HipA Ser/Thr kinase family.</text>
</comment>
<accession>A0A849C790</accession>
<keyword evidence="3" id="KW-0418">Kinase</keyword>
<dbReference type="Proteomes" id="UP000586827">
    <property type="component" value="Unassembled WGS sequence"/>
</dbReference>
<name>A0A849C790_9NOCA</name>
<sequence length="396" mass="43273">MKDLEELRRVARADVYKAGRRAAVLKRTAEGGTEFRYEKDYLTNHGAPVATTLPLGPDPVRSIAGAVPPFFEGLLPEGHRLTVLQRAVKTSIDDELSLLLAVGSDVPGDVQIIPADQPLTEFPPLVEGDSPAELEFARFVDEIDTHALPGVQRKASASMISVPFSAQYGRFILELSQPEYPHLVENEGEHLKAARLMKIPVAEANLVTDRIGDTGLLVRRFDRVREGQSWRRLAFEDATQVLGLPPASKYQPDAATVVNELAQITEAPTVARRNLYLQFLFAWLTGNGDLHAKNVGVVEGPGGKWGVAPIFDIPCTLVYGDDSMALPISGRTRKLRARDWAAFAAEIGLTERAAVSARTVALRAAAAVDYAALPFSGSPVHQTECELRWRRAELGR</sequence>
<dbReference type="InterPro" id="IPR052028">
    <property type="entry name" value="HipA_Ser/Thr_kinase"/>
</dbReference>
<evidence type="ECO:0000313" key="7">
    <source>
        <dbReference type="Proteomes" id="UP000586827"/>
    </source>
</evidence>
<gene>
    <name evidence="6" type="ORF">HLB23_32275</name>
</gene>
<dbReference type="GO" id="GO:0005829">
    <property type="term" value="C:cytosol"/>
    <property type="evidence" value="ECO:0007669"/>
    <property type="project" value="TreeGrafter"/>
</dbReference>
<dbReference type="Gene3D" id="1.10.1070.20">
    <property type="match status" value="1"/>
</dbReference>
<feature type="domain" description="HipA-like C-terminal" evidence="4">
    <location>
        <begin position="148"/>
        <end position="364"/>
    </location>
</feature>
<evidence type="ECO:0000256" key="3">
    <source>
        <dbReference type="ARBA" id="ARBA00022777"/>
    </source>
</evidence>
<dbReference type="PANTHER" id="PTHR37419">
    <property type="entry name" value="SERINE/THREONINE-PROTEIN KINASE TOXIN HIPA"/>
    <property type="match status" value="1"/>
</dbReference>
<comment type="caution">
    <text evidence="6">The sequence shown here is derived from an EMBL/GenBank/DDBJ whole genome shotgun (WGS) entry which is preliminary data.</text>
</comment>
<evidence type="ECO:0000259" key="5">
    <source>
        <dbReference type="Pfam" id="PF13657"/>
    </source>
</evidence>
<organism evidence="6 7">
    <name type="scientific">Nocardia uniformis</name>
    <dbReference type="NCBI Taxonomy" id="53432"/>
    <lineage>
        <taxon>Bacteria</taxon>
        <taxon>Bacillati</taxon>
        <taxon>Actinomycetota</taxon>
        <taxon>Actinomycetes</taxon>
        <taxon>Mycobacteriales</taxon>
        <taxon>Nocardiaceae</taxon>
        <taxon>Nocardia</taxon>
    </lineage>
</organism>
<reference evidence="6 7" key="1">
    <citation type="submission" date="2020-05" db="EMBL/GenBank/DDBJ databases">
        <title>MicrobeNet Type strains.</title>
        <authorList>
            <person name="Nicholson A.C."/>
        </authorList>
    </citation>
    <scope>NUCLEOTIDE SEQUENCE [LARGE SCALE GENOMIC DNA]</scope>
    <source>
        <strain evidence="6 7">JCM 3224</strain>
    </source>
</reference>
<keyword evidence="2" id="KW-0808">Transferase</keyword>
<evidence type="ECO:0000256" key="2">
    <source>
        <dbReference type="ARBA" id="ARBA00022679"/>
    </source>
</evidence>
<dbReference type="NCBIfam" id="TIGR03071">
    <property type="entry name" value="couple_hipA"/>
    <property type="match status" value="1"/>
</dbReference>
<dbReference type="Pfam" id="PF07804">
    <property type="entry name" value="HipA_C"/>
    <property type="match status" value="1"/>
</dbReference>
<feature type="domain" description="HipA N-terminal subdomain 1" evidence="5">
    <location>
        <begin position="14"/>
        <end position="112"/>
    </location>
</feature>
<proteinExistence type="inferred from homology"/>
<dbReference type="GO" id="GO:0004674">
    <property type="term" value="F:protein serine/threonine kinase activity"/>
    <property type="evidence" value="ECO:0007669"/>
    <property type="project" value="TreeGrafter"/>
</dbReference>
<dbReference type="Pfam" id="PF13657">
    <property type="entry name" value="Couple_hipA"/>
    <property type="match status" value="1"/>
</dbReference>
<dbReference type="InterPro" id="IPR012893">
    <property type="entry name" value="HipA-like_C"/>
</dbReference>
<evidence type="ECO:0000259" key="4">
    <source>
        <dbReference type="Pfam" id="PF07804"/>
    </source>
</evidence>
<evidence type="ECO:0000256" key="1">
    <source>
        <dbReference type="ARBA" id="ARBA00010164"/>
    </source>
</evidence>
<protein>
    <submittedName>
        <fullName evidence="6">Type II toxin-antitoxin system HipA family toxin</fullName>
    </submittedName>
</protein>
<keyword evidence="7" id="KW-1185">Reference proteome</keyword>